<name>A0A7J7GJE7_CAMSI</name>
<comment type="caution">
    <text evidence="1">The sequence shown here is derived from an EMBL/GenBank/DDBJ whole genome shotgun (WGS) entry which is preliminary data.</text>
</comment>
<keyword evidence="2" id="KW-1185">Reference proteome</keyword>
<reference evidence="2" key="1">
    <citation type="journal article" date="2020" name="Nat. Commun.">
        <title>Genome assembly of wild tea tree DASZ reveals pedigree and selection history of tea varieties.</title>
        <authorList>
            <person name="Zhang W."/>
            <person name="Zhang Y."/>
            <person name="Qiu H."/>
            <person name="Guo Y."/>
            <person name="Wan H."/>
            <person name="Zhang X."/>
            <person name="Scossa F."/>
            <person name="Alseekh S."/>
            <person name="Zhang Q."/>
            <person name="Wang P."/>
            <person name="Xu L."/>
            <person name="Schmidt M.H."/>
            <person name="Jia X."/>
            <person name="Li D."/>
            <person name="Zhu A."/>
            <person name="Guo F."/>
            <person name="Chen W."/>
            <person name="Ni D."/>
            <person name="Usadel B."/>
            <person name="Fernie A.R."/>
            <person name="Wen W."/>
        </authorList>
    </citation>
    <scope>NUCLEOTIDE SEQUENCE [LARGE SCALE GENOMIC DNA]</scope>
    <source>
        <strain evidence="2">cv. G240</strain>
    </source>
</reference>
<dbReference type="AlphaFoldDB" id="A0A7J7GJE7"/>
<evidence type="ECO:0000313" key="2">
    <source>
        <dbReference type="Proteomes" id="UP000593564"/>
    </source>
</evidence>
<protein>
    <submittedName>
        <fullName evidence="1">Uncharacterized protein</fullName>
    </submittedName>
</protein>
<gene>
    <name evidence="1" type="ORF">HYC85_022090</name>
</gene>
<proteinExistence type="predicted"/>
<organism evidence="1 2">
    <name type="scientific">Camellia sinensis</name>
    <name type="common">Tea plant</name>
    <name type="synonym">Thea sinensis</name>
    <dbReference type="NCBI Taxonomy" id="4442"/>
    <lineage>
        <taxon>Eukaryota</taxon>
        <taxon>Viridiplantae</taxon>
        <taxon>Streptophyta</taxon>
        <taxon>Embryophyta</taxon>
        <taxon>Tracheophyta</taxon>
        <taxon>Spermatophyta</taxon>
        <taxon>Magnoliopsida</taxon>
        <taxon>eudicotyledons</taxon>
        <taxon>Gunneridae</taxon>
        <taxon>Pentapetalae</taxon>
        <taxon>asterids</taxon>
        <taxon>Ericales</taxon>
        <taxon>Theaceae</taxon>
        <taxon>Camellia</taxon>
    </lineage>
</organism>
<evidence type="ECO:0000313" key="1">
    <source>
        <dbReference type="EMBL" id="KAF5940923.1"/>
    </source>
</evidence>
<accession>A0A7J7GJE7</accession>
<sequence>MATATTGFHRFPPIDVSFFHLSFSVAMATASTDFHRSTSRSSISLSVAIAMVAIDIHRSTLTLSLRQLSGMLLSVCLSLSLSLFPISKFSFLCQIYLCPQSFIKIL</sequence>
<dbReference type="EMBL" id="JACBKZ010000010">
    <property type="protein sequence ID" value="KAF5940923.1"/>
    <property type="molecule type" value="Genomic_DNA"/>
</dbReference>
<reference evidence="1 2" key="2">
    <citation type="submission" date="2020-07" db="EMBL/GenBank/DDBJ databases">
        <title>Genome assembly of wild tea tree DASZ reveals pedigree and selection history of tea varieties.</title>
        <authorList>
            <person name="Zhang W."/>
        </authorList>
    </citation>
    <scope>NUCLEOTIDE SEQUENCE [LARGE SCALE GENOMIC DNA]</scope>
    <source>
        <strain evidence="2">cv. G240</strain>
        <tissue evidence="1">Leaf</tissue>
    </source>
</reference>
<dbReference type="Proteomes" id="UP000593564">
    <property type="component" value="Unassembled WGS sequence"/>
</dbReference>